<dbReference type="Proteomes" id="UP001634394">
    <property type="component" value="Unassembled WGS sequence"/>
</dbReference>
<feature type="region of interest" description="Disordered" evidence="4">
    <location>
        <begin position="1"/>
        <end position="25"/>
    </location>
</feature>
<dbReference type="Pfam" id="PF16094">
    <property type="entry name" value="PAC1"/>
    <property type="match status" value="1"/>
</dbReference>
<dbReference type="InterPro" id="IPR016565">
    <property type="entry name" value="Proteasome_assmbl_chp_1"/>
</dbReference>
<comment type="caution">
    <text evidence="5">The sequence shown here is derived from an EMBL/GenBank/DDBJ whole genome shotgun (WGS) entry which is preliminary data.</text>
</comment>
<evidence type="ECO:0000256" key="1">
    <source>
        <dbReference type="ARBA" id="ARBA00005261"/>
    </source>
</evidence>
<evidence type="ECO:0000256" key="3">
    <source>
        <dbReference type="ARBA" id="ARBA00023186"/>
    </source>
</evidence>
<organism evidence="5 6">
    <name type="scientific">Sinanodonta woodiana</name>
    <name type="common">Chinese pond mussel</name>
    <name type="synonym">Anodonta woodiana</name>
    <dbReference type="NCBI Taxonomy" id="1069815"/>
    <lineage>
        <taxon>Eukaryota</taxon>
        <taxon>Metazoa</taxon>
        <taxon>Spiralia</taxon>
        <taxon>Lophotrochozoa</taxon>
        <taxon>Mollusca</taxon>
        <taxon>Bivalvia</taxon>
        <taxon>Autobranchia</taxon>
        <taxon>Heteroconchia</taxon>
        <taxon>Palaeoheterodonta</taxon>
        <taxon>Unionida</taxon>
        <taxon>Unionoidea</taxon>
        <taxon>Unionidae</taxon>
        <taxon>Unioninae</taxon>
        <taxon>Sinanodonta</taxon>
    </lineage>
</organism>
<dbReference type="PANTHER" id="PTHR15069:SF1">
    <property type="entry name" value="PROTEASOME ASSEMBLY CHAPERONE 1"/>
    <property type="match status" value="1"/>
</dbReference>
<evidence type="ECO:0000313" key="6">
    <source>
        <dbReference type="Proteomes" id="UP001634394"/>
    </source>
</evidence>
<accession>A0ABD3X694</accession>
<reference evidence="5 6" key="1">
    <citation type="submission" date="2024-11" db="EMBL/GenBank/DDBJ databases">
        <title>Chromosome-level genome assembly of the freshwater bivalve Anodonta woodiana.</title>
        <authorList>
            <person name="Chen X."/>
        </authorList>
    </citation>
    <scope>NUCLEOTIDE SEQUENCE [LARGE SCALE GENOMIC DNA]</scope>
    <source>
        <strain evidence="5">MN2024</strain>
        <tissue evidence="5">Gills</tissue>
    </source>
</reference>
<dbReference type="AlphaFoldDB" id="A0ABD3X694"/>
<dbReference type="EMBL" id="JBJQND010000003">
    <property type="protein sequence ID" value="KAL3881577.1"/>
    <property type="molecule type" value="Genomic_DNA"/>
</dbReference>
<evidence type="ECO:0000313" key="5">
    <source>
        <dbReference type="EMBL" id="KAL3881577.1"/>
    </source>
</evidence>
<comment type="similarity">
    <text evidence="1">Belongs to the PSMG1 family.</text>
</comment>
<gene>
    <name evidence="5" type="ORF">ACJMK2_027999</name>
</gene>
<evidence type="ECO:0000256" key="2">
    <source>
        <dbReference type="ARBA" id="ARBA00019180"/>
    </source>
</evidence>
<keyword evidence="6" id="KW-1185">Reference proteome</keyword>
<dbReference type="PANTHER" id="PTHR15069">
    <property type="entry name" value="PROTEASOME ASSEMBLY CHAPERONE 1"/>
    <property type="match status" value="1"/>
</dbReference>
<protein>
    <recommendedName>
        <fullName evidence="2">Proteasome assembly chaperone 1</fullName>
    </recommendedName>
</protein>
<evidence type="ECO:0000256" key="4">
    <source>
        <dbReference type="SAM" id="MobiDB-lite"/>
    </source>
</evidence>
<name>A0ABD3X694_SINWO</name>
<proteinExistence type="inferred from homology"/>
<keyword evidence="3" id="KW-0143">Chaperone</keyword>
<sequence length="270" mass="30109">MAAYDGEMLSRAVDDDEDEDENQEHFSVRARWSPLITAELLKTGGKLPCKFLIVAVGVAASGFLKTYIVRESFSIIGALFTGMKEGDISTLTQPSPTDKTCYVYHSDRMPDILAVLCNTDVPAEQSYSFVHELFSTVDISECCILILAVSMTSDYRSEVPVSDIAAPFMRALRTSKYLMTPLCPYLEQPNIISGLQAQLLTYSQLHNAKAILYNCYTDRIHLDVTTMKAFLPLLKSTPIKDFVSTNPNPKADKTLLKLVELHATQNMLYL</sequence>